<keyword evidence="2" id="KW-1185">Reference proteome</keyword>
<gene>
    <name evidence="1" type="ORF">EZV62_025389</name>
</gene>
<evidence type="ECO:0000313" key="2">
    <source>
        <dbReference type="Proteomes" id="UP000323000"/>
    </source>
</evidence>
<dbReference type="InterPro" id="IPR024083">
    <property type="entry name" value="Fumarase/histidase_N"/>
</dbReference>
<name>A0A5C7GXN4_9ROSI</name>
<sequence>MSATANHETGAKVELSKAVRALVKSSIDWIMGSLTRGIDTYVITIGFGEACDCLSHENQKRAWPSK</sequence>
<dbReference type="AlphaFoldDB" id="A0A5C7GXN4"/>
<reference evidence="2" key="1">
    <citation type="journal article" date="2019" name="Gigascience">
        <title>De novo genome assembly of the endangered Acer yangbiense, a plant species with extremely small populations endemic to Yunnan Province, China.</title>
        <authorList>
            <person name="Yang J."/>
            <person name="Wariss H.M."/>
            <person name="Tao L."/>
            <person name="Zhang R."/>
            <person name="Yun Q."/>
            <person name="Hollingsworth P."/>
            <person name="Dao Z."/>
            <person name="Luo G."/>
            <person name="Guo H."/>
            <person name="Ma Y."/>
            <person name="Sun W."/>
        </authorList>
    </citation>
    <scope>NUCLEOTIDE SEQUENCE [LARGE SCALE GENOMIC DNA]</scope>
    <source>
        <strain evidence="2">cv. Malutang</strain>
    </source>
</reference>
<dbReference type="InterPro" id="IPR008948">
    <property type="entry name" value="L-Aspartase-like"/>
</dbReference>
<dbReference type="SUPFAM" id="SSF48557">
    <property type="entry name" value="L-aspartase-like"/>
    <property type="match status" value="1"/>
</dbReference>
<proteinExistence type="predicted"/>
<accession>A0A5C7GXN4</accession>
<dbReference type="Proteomes" id="UP000323000">
    <property type="component" value="Chromosome 12"/>
</dbReference>
<evidence type="ECO:0000313" key="1">
    <source>
        <dbReference type="EMBL" id="TXG49514.1"/>
    </source>
</evidence>
<protein>
    <submittedName>
        <fullName evidence="1">Uncharacterized protein</fullName>
    </submittedName>
</protein>
<organism evidence="1 2">
    <name type="scientific">Acer yangbiense</name>
    <dbReference type="NCBI Taxonomy" id="1000413"/>
    <lineage>
        <taxon>Eukaryota</taxon>
        <taxon>Viridiplantae</taxon>
        <taxon>Streptophyta</taxon>
        <taxon>Embryophyta</taxon>
        <taxon>Tracheophyta</taxon>
        <taxon>Spermatophyta</taxon>
        <taxon>Magnoliopsida</taxon>
        <taxon>eudicotyledons</taxon>
        <taxon>Gunneridae</taxon>
        <taxon>Pentapetalae</taxon>
        <taxon>rosids</taxon>
        <taxon>malvids</taxon>
        <taxon>Sapindales</taxon>
        <taxon>Sapindaceae</taxon>
        <taxon>Hippocastanoideae</taxon>
        <taxon>Acereae</taxon>
        <taxon>Acer</taxon>
    </lineage>
</organism>
<dbReference type="GO" id="GO:0003824">
    <property type="term" value="F:catalytic activity"/>
    <property type="evidence" value="ECO:0007669"/>
    <property type="project" value="InterPro"/>
</dbReference>
<comment type="caution">
    <text evidence="1">The sequence shown here is derived from an EMBL/GenBank/DDBJ whole genome shotgun (WGS) entry which is preliminary data.</text>
</comment>
<dbReference type="EMBL" id="VAHF01000012">
    <property type="protein sequence ID" value="TXG49514.1"/>
    <property type="molecule type" value="Genomic_DNA"/>
</dbReference>
<dbReference type="OrthoDB" id="10051290at2759"/>
<dbReference type="Gene3D" id="1.10.275.10">
    <property type="entry name" value="Fumarase/aspartase (N-terminal domain)"/>
    <property type="match status" value="1"/>
</dbReference>